<dbReference type="Proteomes" id="UP000033876">
    <property type="component" value="Unassembled WGS sequence"/>
</dbReference>
<dbReference type="InterPro" id="IPR036787">
    <property type="entry name" value="T_IF-3_N_sf"/>
</dbReference>
<dbReference type="FunFam" id="3.10.20.80:FF:000001">
    <property type="entry name" value="Translation initiation factor IF-3"/>
    <property type="match status" value="1"/>
</dbReference>
<dbReference type="PANTHER" id="PTHR10938">
    <property type="entry name" value="TRANSLATION INITIATION FACTOR IF-3"/>
    <property type="match status" value="1"/>
</dbReference>
<dbReference type="PANTHER" id="PTHR10938:SF0">
    <property type="entry name" value="TRANSLATION INITIATION FACTOR IF-3, MITOCHONDRIAL"/>
    <property type="match status" value="1"/>
</dbReference>
<evidence type="ECO:0000256" key="2">
    <source>
        <dbReference type="ARBA" id="ARBA00022917"/>
    </source>
</evidence>
<dbReference type="GO" id="GO:0043022">
    <property type="term" value="F:ribosome binding"/>
    <property type="evidence" value="ECO:0007669"/>
    <property type="project" value="TreeGrafter"/>
</dbReference>
<dbReference type="Gene3D" id="3.10.20.80">
    <property type="entry name" value="Translation initiation factor 3 (IF-3), N-terminal domain"/>
    <property type="match status" value="1"/>
</dbReference>
<dbReference type="GO" id="GO:0005829">
    <property type="term" value="C:cytosol"/>
    <property type="evidence" value="ECO:0007669"/>
    <property type="project" value="TreeGrafter"/>
</dbReference>
<organism evidence="5 6">
    <name type="scientific">Candidatus Nomurabacteria bacterium GW2011_GWB1_37_5</name>
    <dbReference type="NCBI Taxonomy" id="1618742"/>
    <lineage>
        <taxon>Bacteria</taxon>
        <taxon>Candidatus Nomuraibacteriota</taxon>
    </lineage>
</organism>
<evidence type="ECO:0000259" key="4">
    <source>
        <dbReference type="Pfam" id="PF05198"/>
    </source>
</evidence>
<dbReference type="GO" id="GO:0016020">
    <property type="term" value="C:membrane"/>
    <property type="evidence" value="ECO:0007669"/>
    <property type="project" value="TreeGrafter"/>
</dbReference>
<feature type="non-terminal residue" evidence="5">
    <location>
        <position position="77"/>
    </location>
</feature>
<protein>
    <recommendedName>
        <fullName evidence="3">Translation initiation factor IF-3</fullName>
    </recommendedName>
</protein>
<keyword evidence="2" id="KW-0648">Protein biosynthesis</keyword>
<evidence type="ECO:0000313" key="5">
    <source>
        <dbReference type="EMBL" id="KKQ35356.1"/>
    </source>
</evidence>
<accession>A0A0G0K3Z3</accession>
<name>A0A0G0K3Z3_9BACT</name>
<proteinExistence type="predicted"/>
<evidence type="ECO:0000313" key="6">
    <source>
        <dbReference type="Proteomes" id="UP000033876"/>
    </source>
</evidence>
<dbReference type="Pfam" id="PF05198">
    <property type="entry name" value="IF3_N"/>
    <property type="match status" value="1"/>
</dbReference>
<dbReference type="GO" id="GO:0003743">
    <property type="term" value="F:translation initiation factor activity"/>
    <property type="evidence" value="ECO:0007669"/>
    <property type="project" value="UniProtKB-UniRule"/>
</dbReference>
<gene>
    <name evidence="5" type="ORF">US50_C0017G0017</name>
</gene>
<keyword evidence="1 5" id="KW-0396">Initiation factor</keyword>
<dbReference type="InterPro" id="IPR019814">
    <property type="entry name" value="Translation_initiation_fac_3_N"/>
</dbReference>
<dbReference type="InterPro" id="IPR001288">
    <property type="entry name" value="Translation_initiation_fac_3"/>
</dbReference>
<evidence type="ECO:0000256" key="3">
    <source>
        <dbReference type="NCBIfam" id="TIGR00168"/>
    </source>
</evidence>
<comment type="caution">
    <text evidence="5">The sequence shown here is derived from an EMBL/GenBank/DDBJ whole genome shotgun (WGS) entry which is preliminary data.</text>
</comment>
<dbReference type="GO" id="GO:0032790">
    <property type="term" value="P:ribosome disassembly"/>
    <property type="evidence" value="ECO:0007669"/>
    <property type="project" value="TreeGrafter"/>
</dbReference>
<feature type="domain" description="Translation initiation factor 3 N-terminal" evidence="4">
    <location>
        <begin position="5"/>
        <end position="74"/>
    </location>
</feature>
<dbReference type="NCBIfam" id="TIGR00168">
    <property type="entry name" value="infC"/>
    <property type="match status" value="1"/>
</dbReference>
<dbReference type="EMBL" id="LBTF01000017">
    <property type="protein sequence ID" value="KKQ35356.1"/>
    <property type="molecule type" value="Genomic_DNA"/>
</dbReference>
<sequence length="77" mass="8840">MRERINNQIRAQEVRVIDFDGNNIGVLPIKEALEMAYGKDMDLIEISPNVNPPIVKIMDHGKYLYEKNKKEKKAKAG</sequence>
<reference evidence="5 6" key="1">
    <citation type="journal article" date="2015" name="Nature">
        <title>rRNA introns, odd ribosomes, and small enigmatic genomes across a large radiation of phyla.</title>
        <authorList>
            <person name="Brown C.T."/>
            <person name="Hug L.A."/>
            <person name="Thomas B.C."/>
            <person name="Sharon I."/>
            <person name="Castelle C.J."/>
            <person name="Singh A."/>
            <person name="Wilkins M.J."/>
            <person name="Williams K.H."/>
            <person name="Banfield J.F."/>
        </authorList>
    </citation>
    <scope>NUCLEOTIDE SEQUENCE [LARGE SCALE GENOMIC DNA]</scope>
</reference>
<dbReference type="AlphaFoldDB" id="A0A0G0K3Z3"/>
<dbReference type="SUPFAM" id="SSF54364">
    <property type="entry name" value="Translation initiation factor IF3, N-terminal domain"/>
    <property type="match status" value="1"/>
</dbReference>
<evidence type="ECO:0000256" key="1">
    <source>
        <dbReference type="ARBA" id="ARBA00022540"/>
    </source>
</evidence>